<feature type="compositionally biased region" description="Low complexity" evidence="1">
    <location>
        <begin position="97"/>
        <end position="121"/>
    </location>
</feature>
<feature type="compositionally biased region" description="Basic residues" evidence="1">
    <location>
        <begin position="221"/>
        <end position="248"/>
    </location>
</feature>
<keyword evidence="3" id="KW-1185">Reference proteome</keyword>
<sequence length="301" mass="34445">MYRGPSSAGRSKAAASTTCQKCLKKGHYSYECKVTTQERPYLARPSRTQQLFNPKLMPQLTSDVPNDLLRRKGVADEVLAKQSEDRGRKHARDDNHSAPSPRTRSRSESSFSSVSTVSTNRSRTRSPFPHERGTNPSGRRAHSPPPDVRKRRRRSVSSSPDRNASDRPRERNTRRRRSSYSPAERGRRRSRSFMSINRDRSASTTREPSLGHEMDRSSSPYRRRMRISKRSPGRSPRRTSRMRGPPRHPNHDFDRDMDGFAERPSQFSSFPRGPAPASVRERSLSPYSKRLAMTQSMNVGH</sequence>
<feature type="compositionally biased region" description="Basic and acidic residues" evidence="1">
    <location>
        <begin position="249"/>
        <end position="261"/>
    </location>
</feature>
<dbReference type="PANTHER" id="PTHR13491:SF0">
    <property type="entry name" value="ZINC FINGER CCHC DOMAIN-CONTAINING PROTEIN 10"/>
    <property type="match status" value="1"/>
</dbReference>
<reference evidence="2 3" key="1">
    <citation type="submission" date="2024-04" db="EMBL/GenBank/DDBJ databases">
        <title>Phyllosticta paracitricarpa is synonymous to the EU quarantine fungus P. citricarpa based on phylogenomic analyses.</title>
        <authorList>
            <consortium name="Lawrence Berkeley National Laboratory"/>
            <person name="Van Ingen-Buijs V.A."/>
            <person name="Van Westerhoven A.C."/>
            <person name="Haridas S."/>
            <person name="Skiadas P."/>
            <person name="Martin F."/>
            <person name="Groenewald J.Z."/>
            <person name="Crous P.W."/>
            <person name="Seidl M.F."/>
        </authorList>
    </citation>
    <scope>NUCLEOTIDE SEQUENCE [LARGE SCALE GENOMIC DNA]</scope>
    <source>
        <strain evidence="2 3">CBS 122670</strain>
    </source>
</reference>
<dbReference type="Proteomes" id="UP001365128">
    <property type="component" value="Unassembled WGS sequence"/>
</dbReference>
<dbReference type="InterPro" id="IPR039715">
    <property type="entry name" value="ZCCHC10"/>
</dbReference>
<name>A0ABR1MIL1_9PEZI</name>
<protein>
    <submittedName>
        <fullName evidence="2">Zinc knuckle-domain-containing protein</fullName>
    </submittedName>
</protein>
<feature type="compositionally biased region" description="Basic and acidic residues" evidence="1">
    <location>
        <begin position="68"/>
        <end position="96"/>
    </location>
</feature>
<accession>A0ABR1MIL1</accession>
<organism evidence="2 3">
    <name type="scientific">Phyllosticta citricarpa</name>
    <dbReference type="NCBI Taxonomy" id="55181"/>
    <lineage>
        <taxon>Eukaryota</taxon>
        <taxon>Fungi</taxon>
        <taxon>Dikarya</taxon>
        <taxon>Ascomycota</taxon>
        <taxon>Pezizomycotina</taxon>
        <taxon>Dothideomycetes</taxon>
        <taxon>Dothideomycetes incertae sedis</taxon>
        <taxon>Botryosphaeriales</taxon>
        <taxon>Phyllostictaceae</taxon>
        <taxon>Phyllosticta</taxon>
    </lineage>
</organism>
<feature type="region of interest" description="Disordered" evidence="1">
    <location>
        <begin position="36"/>
        <end position="301"/>
    </location>
</feature>
<dbReference type="Pfam" id="PF13917">
    <property type="entry name" value="zf-CCHC_3"/>
    <property type="match status" value="1"/>
</dbReference>
<proteinExistence type="predicted"/>
<comment type="caution">
    <text evidence="2">The sequence shown here is derived from an EMBL/GenBank/DDBJ whole genome shotgun (WGS) entry which is preliminary data.</text>
</comment>
<gene>
    <name evidence="2" type="ORF">IWX46DRAFT_416673</name>
</gene>
<dbReference type="PANTHER" id="PTHR13491">
    <property type="entry name" value="ZCCHC10 PROTEIN"/>
    <property type="match status" value="1"/>
</dbReference>
<evidence type="ECO:0000313" key="3">
    <source>
        <dbReference type="Proteomes" id="UP001365128"/>
    </source>
</evidence>
<evidence type="ECO:0000313" key="2">
    <source>
        <dbReference type="EMBL" id="KAK7550605.1"/>
    </source>
</evidence>
<evidence type="ECO:0000256" key="1">
    <source>
        <dbReference type="SAM" id="MobiDB-lite"/>
    </source>
</evidence>
<dbReference type="EMBL" id="JBBPDW010000007">
    <property type="protein sequence ID" value="KAK7550605.1"/>
    <property type="molecule type" value="Genomic_DNA"/>
</dbReference>